<dbReference type="Gene3D" id="1.25.40.20">
    <property type="entry name" value="Ankyrin repeat-containing domain"/>
    <property type="match status" value="2"/>
</dbReference>
<dbReference type="InterPro" id="IPR002110">
    <property type="entry name" value="Ankyrin_rpt"/>
</dbReference>
<keyword evidence="4" id="KW-0732">Signal</keyword>
<feature type="repeat" description="ANK" evidence="3">
    <location>
        <begin position="464"/>
        <end position="496"/>
    </location>
</feature>
<feature type="repeat" description="ANK" evidence="3">
    <location>
        <begin position="368"/>
        <end position="400"/>
    </location>
</feature>
<evidence type="ECO:0000256" key="4">
    <source>
        <dbReference type="SAM" id="SignalP"/>
    </source>
</evidence>
<dbReference type="PANTHER" id="PTHR24173:SF74">
    <property type="entry name" value="ANKYRIN REPEAT DOMAIN-CONTAINING PROTEIN 16"/>
    <property type="match status" value="1"/>
</dbReference>
<sequence length="517" mass="56309">MKNMEHFNAIAPTKPNLPFIGPPCLRDWSLSQMLALLALAGVGAAEDLWDDAEVFQEVATPGRRLGPIPRSTDRRCDLLRFDGKWLAAKTKAREALNGLQQPVLIVPSSHGEWRMFSQLLEEHGEEVHRVNNGRVNGAGKVHGQLPLKHYLQHNSSDFHIFTVNRPDTGNSGNGSTGLIDEVRWRVKQMWPWTQLATDLAARWIFSLGLKASHVDRHSHEESWLLLLEGRKAWWIGAEPGNNPEYIAWEDPCAALGRATPPGIQFCVQHPGEVVYVGTHLEHSTCNLDHRVWGVGAQGSRSEWPLLVQAAQEGELSALQELLDARAEPVQATTERGQSALHLAASFGREAVLEKLLAKGARLEQKDHGGGAALHSAAEGGHSRVIRQLLRARAQFQLDASGRQPLHLAATAGHVAAAQQLLEADADPTVASARQEQPLHLATSSCRLTHLLLAFRAAVSAEDHEGVQAIHWAAASGSHCVVRALLASKASLASGDRVHGGQPIHWAAANGRVKMVNC</sequence>
<name>A0ABP0HC93_9DINO</name>
<evidence type="ECO:0000256" key="3">
    <source>
        <dbReference type="PROSITE-ProRule" id="PRU00023"/>
    </source>
</evidence>
<dbReference type="Pfam" id="PF13637">
    <property type="entry name" value="Ank_4"/>
    <property type="match status" value="1"/>
</dbReference>
<keyword evidence="1" id="KW-0677">Repeat</keyword>
<dbReference type="PROSITE" id="PS50297">
    <property type="entry name" value="ANK_REP_REGION"/>
    <property type="match status" value="2"/>
</dbReference>
<evidence type="ECO:0000256" key="2">
    <source>
        <dbReference type="ARBA" id="ARBA00023043"/>
    </source>
</evidence>
<dbReference type="InterPro" id="IPR036770">
    <property type="entry name" value="Ankyrin_rpt-contain_sf"/>
</dbReference>
<dbReference type="Proteomes" id="UP001642484">
    <property type="component" value="Unassembled WGS sequence"/>
</dbReference>
<protein>
    <submittedName>
        <fullName evidence="5">Uncharacterized protein</fullName>
    </submittedName>
</protein>
<feature type="repeat" description="ANK" evidence="3">
    <location>
        <begin position="400"/>
        <end position="432"/>
    </location>
</feature>
<dbReference type="SMART" id="SM00248">
    <property type="entry name" value="ANK"/>
    <property type="match status" value="5"/>
</dbReference>
<keyword evidence="2 3" id="KW-0040">ANK repeat</keyword>
<dbReference type="PANTHER" id="PTHR24173">
    <property type="entry name" value="ANKYRIN REPEAT CONTAINING"/>
    <property type="match status" value="1"/>
</dbReference>
<evidence type="ECO:0000256" key="1">
    <source>
        <dbReference type="ARBA" id="ARBA00022737"/>
    </source>
</evidence>
<reference evidence="5 6" key="1">
    <citation type="submission" date="2024-02" db="EMBL/GenBank/DDBJ databases">
        <authorList>
            <person name="Chen Y."/>
            <person name="Shah S."/>
            <person name="Dougan E. K."/>
            <person name="Thang M."/>
            <person name="Chan C."/>
        </authorList>
    </citation>
    <scope>NUCLEOTIDE SEQUENCE [LARGE SCALE GENOMIC DNA]</scope>
</reference>
<dbReference type="Pfam" id="PF12796">
    <property type="entry name" value="Ank_2"/>
    <property type="match status" value="2"/>
</dbReference>
<organism evidence="5 6">
    <name type="scientific">Durusdinium trenchii</name>
    <dbReference type="NCBI Taxonomy" id="1381693"/>
    <lineage>
        <taxon>Eukaryota</taxon>
        <taxon>Sar</taxon>
        <taxon>Alveolata</taxon>
        <taxon>Dinophyceae</taxon>
        <taxon>Suessiales</taxon>
        <taxon>Symbiodiniaceae</taxon>
        <taxon>Durusdinium</taxon>
    </lineage>
</organism>
<dbReference type="EMBL" id="CAXAMN010000336">
    <property type="protein sequence ID" value="CAK8987868.1"/>
    <property type="molecule type" value="Genomic_DNA"/>
</dbReference>
<evidence type="ECO:0000313" key="5">
    <source>
        <dbReference type="EMBL" id="CAK8987868.1"/>
    </source>
</evidence>
<dbReference type="SUPFAM" id="SSF48403">
    <property type="entry name" value="Ankyrin repeat"/>
    <property type="match status" value="1"/>
</dbReference>
<comment type="caution">
    <text evidence="5">The sequence shown here is derived from an EMBL/GenBank/DDBJ whole genome shotgun (WGS) entry which is preliminary data.</text>
</comment>
<feature type="signal peptide" evidence="4">
    <location>
        <begin position="1"/>
        <end position="45"/>
    </location>
</feature>
<feature type="chain" id="PRO_5046496756" evidence="4">
    <location>
        <begin position="46"/>
        <end position="517"/>
    </location>
</feature>
<proteinExistence type="predicted"/>
<feature type="repeat" description="ANK" evidence="3">
    <location>
        <begin position="335"/>
        <end position="367"/>
    </location>
</feature>
<evidence type="ECO:0000313" key="6">
    <source>
        <dbReference type="Proteomes" id="UP001642484"/>
    </source>
</evidence>
<keyword evidence="6" id="KW-1185">Reference proteome</keyword>
<dbReference type="SUPFAM" id="SSF51197">
    <property type="entry name" value="Clavaminate synthase-like"/>
    <property type="match status" value="1"/>
</dbReference>
<gene>
    <name evidence="5" type="ORF">CCMP2556_LOCUS1028</name>
</gene>
<dbReference type="PROSITE" id="PS50088">
    <property type="entry name" value="ANK_REPEAT"/>
    <property type="match status" value="4"/>
</dbReference>
<accession>A0ABP0HC93</accession>